<protein>
    <submittedName>
        <fullName evidence="9">RagB/SusD family nutrient uptake outer membrane protein</fullName>
    </submittedName>
</protein>
<dbReference type="SUPFAM" id="SSF48452">
    <property type="entry name" value="TPR-like"/>
    <property type="match status" value="1"/>
</dbReference>
<accession>A0ABR7YKY3</accession>
<evidence type="ECO:0000256" key="2">
    <source>
        <dbReference type="ARBA" id="ARBA00006275"/>
    </source>
</evidence>
<dbReference type="RefSeq" id="WP_190993001.1">
    <property type="nucleotide sequence ID" value="NZ_JACOIK010000002.1"/>
</dbReference>
<keyword evidence="3 6" id="KW-0732">Signal</keyword>
<dbReference type="EMBL" id="JACOIK010000002">
    <property type="protein sequence ID" value="MBD1431975.1"/>
    <property type="molecule type" value="Genomic_DNA"/>
</dbReference>
<dbReference type="Gene3D" id="1.25.40.390">
    <property type="match status" value="1"/>
</dbReference>
<comment type="similarity">
    <text evidence="2">Belongs to the SusD family.</text>
</comment>
<dbReference type="Pfam" id="PF14322">
    <property type="entry name" value="SusD-like_3"/>
    <property type="match status" value="1"/>
</dbReference>
<evidence type="ECO:0000259" key="8">
    <source>
        <dbReference type="Pfam" id="PF14322"/>
    </source>
</evidence>
<gene>
    <name evidence="9" type="ORF">H8B06_03990</name>
</gene>
<comment type="subcellular location">
    <subcellularLocation>
        <location evidence="1">Cell outer membrane</location>
    </subcellularLocation>
</comment>
<feature type="domain" description="RagB/SusD" evidence="7">
    <location>
        <begin position="324"/>
        <end position="638"/>
    </location>
</feature>
<feature type="domain" description="SusD-like N-terminal" evidence="8">
    <location>
        <begin position="116"/>
        <end position="229"/>
    </location>
</feature>
<feature type="chain" id="PRO_5046742681" evidence="6">
    <location>
        <begin position="26"/>
        <end position="638"/>
    </location>
</feature>
<evidence type="ECO:0000256" key="3">
    <source>
        <dbReference type="ARBA" id="ARBA00022729"/>
    </source>
</evidence>
<dbReference type="InterPro" id="IPR033985">
    <property type="entry name" value="SusD-like_N"/>
</dbReference>
<sequence>MKKLVVKIGVFCCVLNMLSCNDFLAVTPDNVGTIDHAFRNRNEAENYLFSCYAYLQRAANLATDPAFTTSGELIYPNNLIDYLGFNRGGFNVLRGFQSAASPALNTWNGENGSYNFFRSIRLCNNLMDNIDKPIDLTEAEKRRWIAEAKFLKAYYHFYLMRMYGPIPLMKENLPINSTTEEVRVYRNSVDEVVEYIVELLEEAIPDLPESIQNINSELGRATKVIALGLKADVLMTAASPLFNGNPDYAQITDNTGKFLFSQVFDNEKWKIAADACLAAIQESEQLQLRLYTFVNPPNIGTLSDSLRTVLSIQNSVTERWDQNPEFIWPNAPSSGYQGFATPRLTALAVNNAWSNPGTFSAPISMQELFYSDKGVPINEDRTWDYGGRYSLKTAEAEDRFFVKEGYTTVKAHFGREARFYASLAFDGGVWFGNDVYNQENAYFVQARGTAAFAGPKDMVRLNITGYWPKKLVHYQSVYDDGFRQVEFHLPIIRLAGLYLWYAEALNEYYGPTNEEIFLYLDAVRERAGLEGVREAWTKYSRIPNKPNTKEGLRSIIHQERRIELCFEARAGWDLRRWKEMQEALSEPFQGWSIYQGQAENYYRPVTQFMPIFGLKDYLWPIKSYDLIQNPNLVQNPYW</sequence>
<proteinExistence type="inferred from homology"/>
<dbReference type="Pfam" id="PF07980">
    <property type="entry name" value="SusD_RagB"/>
    <property type="match status" value="1"/>
</dbReference>
<evidence type="ECO:0000256" key="4">
    <source>
        <dbReference type="ARBA" id="ARBA00023136"/>
    </source>
</evidence>
<evidence type="ECO:0000259" key="7">
    <source>
        <dbReference type="Pfam" id="PF07980"/>
    </source>
</evidence>
<evidence type="ECO:0000256" key="6">
    <source>
        <dbReference type="SAM" id="SignalP"/>
    </source>
</evidence>
<dbReference type="InterPro" id="IPR012944">
    <property type="entry name" value="SusD_RagB_dom"/>
</dbReference>
<evidence type="ECO:0000313" key="10">
    <source>
        <dbReference type="Proteomes" id="UP000602759"/>
    </source>
</evidence>
<evidence type="ECO:0000256" key="1">
    <source>
        <dbReference type="ARBA" id="ARBA00004442"/>
    </source>
</evidence>
<organism evidence="9 10">
    <name type="scientific">Sphingobacterium micropteri</name>
    <dbReference type="NCBI Taxonomy" id="2763501"/>
    <lineage>
        <taxon>Bacteria</taxon>
        <taxon>Pseudomonadati</taxon>
        <taxon>Bacteroidota</taxon>
        <taxon>Sphingobacteriia</taxon>
        <taxon>Sphingobacteriales</taxon>
        <taxon>Sphingobacteriaceae</taxon>
        <taxon>Sphingobacterium</taxon>
    </lineage>
</organism>
<evidence type="ECO:0000313" key="9">
    <source>
        <dbReference type="EMBL" id="MBD1431975.1"/>
    </source>
</evidence>
<keyword evidence="5" id="KW-0998">Cell outer membrane</keyword>
<reference evidence="9 10" key="1">
    <citation type="submission" date="2020-08" db="EMBL/GenBank/DDBJ databases">
        <title>Sphingobacterium sp. DN00404 isolated from aquaculture water.</title>
        <authorList>
            <person name="Zhang M."/>
        </authorList>
    </citation>
    <scope>NUCLEOTIDE SEQUENCE [LARGE SCALE GENOMIC DNA]</scope>
    <source>
        <strain evidence="9 10">DN00404</strain>
    </source>
</reference>
<keyword evidence="10" id="KW-1185">Reference proteome</keyword>
<feature type="signal peptide" evidence="6">
    <location>
        <begin position="1"/>
        <end position="25"/>
    </location>
</feature>
<evidence type="ECO:0000256" key="5">
    <source>
        <dbReference type="ARBA" id="ARBA00023237"/>
    </source>
</evidence>
<dbReference type="InterPro" id="IPR011990">
    <property type="entry name" value="TPR-like_helical_dom_sf"/>
</dbReference>
<dbReference type="Proteomes" id="UP000602759">
    <property type="component" value="Unassembled WGS sequence"/>
</dbReference>
<keyword evidence="4" id="KW-0472">Membrane</keyword>
<comment type="caution">
    <text evidence="9">The sequence shown here is derived from an EMBL/GenBank/DDBJ whole genome shotgun (WGS) entry which is preliminary data.</text>
</comment>
<name>A0ABR7YKY3_9SPHI</name>